<dbReference type="InterPro" id="IPR036291">
    <property type="entry name" value="NAD(P)-bd_dom_sf"/>
</dbReference>
<dbReference type="EMBL" id="LQRA01000038">
    <property type="protein sequence ID" value="KZE82142.1"/>
    <property type="molecule type" value="Genomic_DNA"/>
</dbReference>
<comment type="caution">
    <text evidence="1">The sequence shown here is derived from an EMBL/GenBank/DDBJ whole genome shotgun (WGS) entry which is preliminary data.</text>
</comment>
<accession>A0A165RHK5</accession>
<gene>
    <name evidence="1" type="ORF">AV654_08780</name>
</gene>
<evidence type="ECO:0000313" key="1">
    <source>
        <dbReference type="EMBL" id="KZE82142.1"/>
    </source>
</evidence>
<dbReference type="Gene3D" id="3.40.50.720">
    <property type="entry name" value="NAD(P)-binding Rossmann-like Domain"/>
    <property type="match status" value="1"/>
</dbReference>
<protein>
    <submittedName>
        <fullName evidence="1">Uncharacterized protein</fullName>
    </submittedName>
</protein>
<dbReference type="Proteomes" id="UP000076563">
    <property type="component" value="Unassembled WGS sequence"/>
</dbReference>
<name>A0A165RHK5_9BACL</name>
<dbReference type="SUPFAM" id="SSF51735">
    <property type="entry name" value="NAD(P)-binding Rossmann-fold domains"/>
    <property type="match status" value="1"/>
</dbReference>
<proteinExistence type="predicted"/>
<organism evidence="1 2">
    <name type="scientific">Paenibacillus elgii</name>
    <dbReference type="NCBI Taxonomy" id="189691"/>
    <lineage>
        <taxon>Bacteria</taxon>
        <taxon>Bacillati</taxon>
        <taxon>Bacillota</taxon>
        <taxon>Bacilli</taxon>
        <taxon>Bacillales</taxon>
        <taxon>Paenibacillaceae</taxon>
        <taxon>Paenibacillus</taxon>
    </lineage>
</organism>
<reference evidence="2" key="1">
    <citation type="submission" date="2016-01" db="EMBL/GenBank/DDBJ databases">
        <title>Draft genome of Chromobacterium sp. F49.</title>
        <authorList>
            <person name="Hong K.W."/>
        </authorList>
    </citation>
    <scope>NUCLEOTIDE SEQUENCE [LARGE SCALE GENOMIC DNA]</scope>
    <source>
        <strain evidence="2">M63</strain>
    </source>
</reference>
<keyword evidence="2" id="KW-1185">Reference proteome</keyword>
<evidence type="ECO:0000313" key="2">
    <source>
        <dbReference type="Proteomes" id="UP000076563"/>
    </source>
</evidence>
<dbReference type="AlphaFoldDB" id="A0A165RHK5"/>
<sequence>MEVKLTRRPMEAAASQGAGRFVQLSTIVMYDFRTGDSIDESYVIVPEYPIQALAVKREEVVRQAGREAGIGTFAPRYSLTDAVDTAVRDLIRRNGNRF</sequence>